<dbReference type="HOGENOM" id="CLU_3331208_0_0_6"/>
<keyword evidence="2" id="KW-1185">Reference proteome</keyword>
<dbReference type="PANTHER" id="PTHR34322:SF2">
    <property type="entry name" value="TRANSPOSASE IS200-LIKE DOMAIN-CONTAINING PROTEIN"/>
    <property type="match status" value="1"/>
</dbReference>
<evidence type="ECO:0000313" key="1">
    <source>
        <dbReference type="EMBL" id="AGH46523.1"/>
    </source>
</evidence>
<name>K6Z272_9ALTE</name>
<accession>K6Z272</accession>
<proteinExistence type="predicted"/>
<dbReference type="KEGG" id="gps:C427_4421"/>
<dbReference type="AlphaFoldDB" id="K6Z272"/>
<organism evidence="1 2">
    <name type="scientific">Paraglaciecola psychrophila 170</name>
    <dbReference type="NCBI Taxonomy" id="1129794"/>
    <lineage>
        <taxon>Bacteria</taxon>
        <taxon>Pseudomonadati</taxon>
        <taxon>Pseudomonadota</taxon>
        <taxon>Gammaproteobacteria</taxon>
        <taxon>Alteromonadales</taxon>
        <taxon>Alteromonadaceae</taxon>
        <taxon>Paraglaciecola</taxon>
    </lineage>
</organism>
<reference evidence="1 2" key="1">
    <citation type="journal article" date="2013" name="Genome Announc.">
        <title>Complete Genome Sequence of Glaciecola psychrophila Strain 170T.</title>
        <authorList>
            <person name="Yin J."/>
            <person name="Chen J."/>
            <person name="Liu G."/>
            <person name="Yu Y."/>
            <person name="Song L."/>
            <person name="Wang X."/>
            <person name="Qu X."/>
        </authorList>
    </citation>
    <scope>NUCLEOTIDE SEQUENCE [LARGE SCALE GENOMIC DNA]</scope>
    <source>
        <strain evidence="1 2">170</strain>
    </source>
</reference>
<dbReference type="PANTHER" id="PTHR34322">
    <property type="entry name" value="TRANSPOSASE, Y1_TNP DOMAIN-CONTAINING"/>
    <property type="match status" value="1"/>
</dbReference>
<protein>
    <recommendedName>
        <fullName evidence="3">Transposase</fullName>
    </recommendedName>
</protein>
<evidence type="ECO:0000313" key="2">
    <source>
        <dbReference type="Proteomes" id="UP000011864"/>
    </source>
</evidence>
<dbReference type="PATRIC" id="fig|1129794.4.peg.4401"/>
<evidence type="ECO:0008006" key="3">
    <source>
        <dbReference type="Google" id="ProtNLM"/>
    </source>
</evidence>
<dbReference type="Proteomes" id="UP000011864">
    <property type="component" value="Chromosome"/>
</dbReference>
<sequence length="38" mass="4450">MRDLNKYIARETNKEDNCTGLFWDGRFKSQALLDESAL</sequence>
<dbReference type="EMBL" id="CP003837">
    <property type="protein sequence ID" value="AGH46523.1"/>
    <property type="molecule type" value="Genomic_DNA"/>
</dbReference>
<gene>
    <name evidence="1" type="ORF">C427_4421</name>
</gene>
<dbReference type="STRING" id="1129794.C427_4421"/>